<dbReference type="Gene3D" id="3.40.50.10140">
    <property type="entry name" value="Toll/interleukin-1 receptor homology (TIR) domain"/>
    <property type="match status" value="1"/>
</dbReference>
<keyword evidence="2" id="KW-0378">Hydrolase</keyword>
<dbReference type="SUPFAM" id="SSF52200">
    <property type="entry name" value="Toll/Interleukin receptor TIR domain"/>
    <property type="match status" value="1"/>
</dbReference>
<evidence type="ECO:0000256" key="2">
    <source>
        <dbReference type="ARBA" id="ARBA00022801"/>
    </source>
</evidence>
<dbReference type="PANTHER" id="PTHR32009">
    <property type="entry name" value="TMV RESISTANCE PROTEIN N-LIKE"/>
    <property type="match status" value="1"/>
</dbReference>
<dbReference type="EC" id="3.2.2.6" evidence="1"/>
<dbReference type="InterPro" id="IPR000157">
    <property type="entry name" value="TIR_dom"/>
</dbReference>
<dbReference type="GO" id="GO:0061809">
    <property type="term" value="F:NAD+ nucleosidase activity, cyclic ADP-ribose generating"/>
    <property type="evidence" value="ECO:0007669"/>
    <property type="project" value="UniProtKB-EC"/>
</dbReference>
<feature type="non-terminal residue" evidence="6">
    <location>
        <position position="1"/>
    </location>
</feature>
<proteinExistence type="predicted"/>
<protein>
    <recommendedName>
        <fullName evidence="1">ADP-ribosyl cyclase/cyclic ADP-ribose hydrolase</fullName>
        <ecNumber evidence="1">3.2.2.6</ecNumber>
    </recommendedName>
</protein>
<keyword evidence="3" id="KW-0520">NAD</keyword>
<dbReference type="AlphaFoldDB" id="A0A067D1P6"/>
<comment type="catalytic activity">
    <reaction evidence="4">
        <text>NAD(+) + H2O = ADP-D-ribose + nicotinamide + H(+)</text>
        <dbReference type="Rhea" id="RHEA:16301"/>
        <dbReference type="ChEBI" id="CHEBI:15377"/>
        <dbReference type="ChEBI" id="CHEBI:15378"/>
        <dbReference type="ChEBI" id="CHEBI:17154"/>
        <dbReference type="ChEBI" id="CHEBI:57540"/>
        <dbReference type="ChEBI" id="CHEBI:57967"/>
        <dbReference type="EC" id="3.2.2.6"/>
    </reaction>
    <physiologicalReaction direction="left-to-right" evidence="4">
        <dbReference type="Rhea" id="RHEA:16302"/>
    </physiologicalReaction>
</comment>
<dbReference type="PROSITE" id="PS50104">
    <property type="entry name" value="TIR"/>
    <property type="match status" value="1"/>
</dbReference>
<evidence type="ECO:0000313" key="6">
    <source>
        <dbReference type="EMBL" id="KDO36909.1"/>
    </source>
</evidence>
<name>A0A067D1P6_CITSI</name>
<dbReference type="InterPro" id="IPR035897">
    <property type="entry name" value="Toll_tir_struct_dom_sf"/>
</dbReference>
<feature type="domain" description="TIR" evidence="5">
    <location>
        <begin position="1"/>
        <end position="82"/>
    </location>
</feature>
<sequence length="82" mass="9373">GISISPAPSKVIEESRISVIVFLRNCASSTWCLDELVKIVEWKNTSLVRKHIGSFQEAIVNHEEVLKGEYRKGAKMERRFAR</sequence>
<keyword evidence="7" id="KW-1185">Reference proteome</keyword>
<evidence type="ECO:0000256" key="1">
    <source>
        <dbReference type="ARBA" id="ARBA00011982"/>
    </source>
</evidence>
<dbReference type="PANTHER" id="PTHR32009:SF39">
    <property type="entry name" value="TIR DOMAIN-CONTAINING PROTEIN"/>
    <property type="match status" value="1"/>
</dbReference>
<accession>A0A067D1P6</accession>
<evidence type="ECO:0000256" key="4">
    <source>
        <dbReference type="ARBA" id="ARBA00047304"/>
    </source>
</evidence>
<gene>
    <name evidence="6" type="ORF">CISIN_1g0383901mg</name>
</gene>
<reference evidence="6 7" key="1">
    <citation type="submission" date="2014-04" db="EMBL/GenBank/DDBJ databases">
        <authorList>
            <consortium name="International Citrus Genome Consortium"/>
            <person name="Gmitter F."/>
            <person name="Chen C."/>
            <person name="Farmerie W."/>
            <person name="Harkins T."/>
            <person name="Desany B."/>
            <person name="Mohiuddin M."/>
            <person name="Kodira C."/>
            <person name="Borodovsky M."/>
            <person name="Lomsadze A."/>
            <person name="Burns P."/>
            <person name="Jenkins J."/>
            <person name="Prochnik S."/>
            <person name="Shu S."/>
            <person name="Chapman J."/>
            <person name="Pitluck S."/>
            <person name="Schmutz J."/>
            <person name="Rokhsar D."/>
        </authorList>
    </citation>
    <scope>NUCLEOTIDE SEQUENCE</scope>
</reference>
<feature type="non-terminal residue" evidence="6">
    <location>
        <position position="82"/>
    </location>
</feature>
<evidence type="ECO:0000256" key="3">
    <source>
        <dbReference type="ARBA" id="ARBA00023027"/>
    </source>
</evidence>
<dbReference type="Pfam" id="PF01582">
    <property type="entry name" value="TIR"/>
    <property type="match status" value="1"/>
</dbReference>
<evidence type="ECO:0000313" key="7">
    <source>
        <dbReference type="Proteomes" id="UP000027120"/>
    </source>
</evidence>
<organism evidence="6 7">
    <name type="scientific">Citrus sinensis</name>
    <name type="common">Sweet orange</name>
    <name type="synonym">Citrus aurantium var. sinensis</name>
    <dbReference type="NCBI Taxonomy" id="2711"/>
    <lineage>
        <taxon>Eukaryota</taxon>
        <taxon>Viridiplantae</taxon>
        <taxon>Streptophyta</taxon>
        <taxon>Embryophyta</taxon>
        <taxon>Tracheophyta</taxon>
        <taxon>Spermatophyta</taxon>
        <taxon>Magnoliopsida</taxon>
        <taxon>eudicotyledons</taxon>
        <taxon>Gunneridae</taxon>
        <taxon>Pentapetalae</taxon>
        <taxon>rosids</taxon>
        <taxon>malvids</taxon>
        <taxon>Sapindales</taxon>
        <taxon>Rutaceae</taxon>
        <taxon>Aurantioideae</taxon>
        <taxon>Citrus</taxon>
    </lineage>
</organism>
<dbReference type="GO" id="GO:0007165">
    <property type="term" value="P:signal transduction"/>
    <property type="evidence" value="ECO:0007669"/>
    <property type="project" value="InterPro"/>
</dbReference>
<dbReference type="EMBL" id="KK792673">
    <property type="protein sequence ID" value="KDO36909.1"/>
    <property type="molecule type" value="Genomic_DNA"/>
</dbReference>
<dbReference type="Proteomes" id="UP000027120">
    <property type="component" value="Unassembled WGS sequence"/>
</dbReference>
<evidence type="ECO:0000259" key="5">
    <source>
        <dbReference type="PROSITE" id="PS50104"/>
    </source>
</evidence>